<evidence type="ECO:0000256" key="3">
    <source>
        <dbReference type="ARBA" id="ARBA00023306"/>
    </source>
</evidence>
<evidence type="ECO:0000256" key="5">
    <source>
        <dbReference type="HAMAP-Rule" id="MF_01197"/>
    </source>
</evidence>
<keyword evidence="5" id="KW-0963">Cytoplasm</keyword>
<dbReference type="AlphaFoldDB" id="A0A223HV19"/>
<dbReference type="PANTHER" id="PTHR35798:SF1">
    <property type="entry name" value="CELL DIVISION PROTEIN SEPF"/>
    <property type="match status" value="1"/>
</dbReference>
<dbReference type="Pfam" id="PF04472">
    <property type="entry name" value="SepF"/>
    <property type="match status" value="1"/>
</dbReference>
<dbReference type="InterPro" id="IPR007561">
    <property type="entry name" value="Cell_div_SepF/SepF-rel"/>
</dbReference>
<evidence type="ECO:0000313" key="6">
    <source>
        <dbReference type="EMBL" id="AST56289.1"/>
    </source>
</evidence>
<dbReference type="GO" id="GO:0000917">
    <property type="term" value="P:division septum assembly"/>
    <property type="evidence" value="ECO:0007669"/>
    <property type="project" value="UniProtKB-KW"/>
</dbReference>
<sequence>MAVKVIEKLMNFFGFDEPEDEGVEERVENEIPFDKKPKIVNIHTQSQIKVIILKPENFEQAQTILDNIKNKKPIIIDLQNMERNDAQRLIDFLSGAIFALNGEIKKIANSIFLIVPDNFDIAGDIQDEVGSMFNLK</sequence>
<dbReference type="GO" id="GO:0043093">
    <property type="term" value="P:FtsZ-dependent cytokinesis"/>
    <property type="evidence" value="ECO:0007669"/>
    <property type="project" value="UniProtKB-UniRule"/>
</dbReference>
<keyword evidence="2 5" id="KW-0717">Septation</keyword>
<evidence type="ECO:0000256" key="1">
    <source>
        <dbReference type="ARBA" id="ARBA00022618"/>
    </source>
</evidence>
<protein>
    <recommendedName>
        <fullName evidence="5">Cell division protein SepF</fullName>
    </recommendedName>
</protein>
<dbReference type="RefSeq" id="WP_015311465.1">
    <property type="nucleotide sequence ID" value="NZ_CP016893.1"/>
</dbReference>
<dbReference type="GO" id="GO:0005737">
    <property type="term" value="C:cytoplasm"/>
    <property type="evidence" value="ECO:0007669"/>
    <property type="project" value="UniProtKB-SubCell"/>
</dbReference>
<proteinExistence type="inferred from homology"/>
<dbReference type="PANTHER" id="PTHR35798">
    <property type="entry name" value="CELL DIVISION PROTEIN SEPF"/>
    <property type="match status" value="1"/>
</dbReference>
<evidence type="ECO:0000256" key="4">
    <source>
        <dbReference type="ARBA" id="ARBA00044936"/>
    </source>
</evidence>
<comment type="subcellular location">
    <subcellularLocation>
        <location evidence="5">Cytoplasm</location>
    </subcellularLocation>
    <text evidence="5">Localizes to the division site, in a FtsZ-dependent manner.</text>
</comment>
<comment type="similarity">
    <text evidence="5">Belongs to the SepF family.</text>
</comment>
<dbReference type="InterPro" id="IPR023052">
    <property type="entry name" value="Cell_div_SepF"/>
</dbReference>
<keyword evidence="3 5" id="KW-0131">Cell cycle</keyword>
<keyword evidence="1 5" id="KW-0132">Cell division</keyword>
<accession>A0A223HV19</accession>
<gene>
    <name evidence="5" type="primary">sepF</name>
    <name evidence="6" type="ORF">Thert_00027</name>
</gene>
<evidence type="ECO:0000256" key="2">
    <source>
        <dbReference type="ARBA" id="ARBA00023210"/>
    </source>
</evidence>
<organism evidence="6 7">
    <name type="scientific">Thermoanaerobacterium thermosaccharolyticum</name>
    <name type="common">Clostridium thermosaccharolyticum</name>
    <dbReference type="NCBI Taxonomy" id="1517"/>
    <lineage>
        <taxon>Bacteria</taxon>
        <taxon>Bacillati</taxon>
        <taxon>Bacillota</taxon>
        <taxon>Clostridia</taxon>
        <taxon>Thermoanaerobacterales</taxon>
        <taxon>Thermoanaerobacteraceae</taxon>
        <taxon>Thermoanaerobacterium</taxon>
    </lineage>
</organism>
<name>A0A223HV19_THETR</name>
<dbReference type="EMBL" id="CP016893">
    <property type="protein sequence ID" value="AST56289.1"/>
    <property type="molecule type" value="Genomic_DNA"/>
</dbReference>
<dbReference type="HAMAP" id="MF_01197">
    <property type="entry name" value="SepF"/>
    <property type="match status" value="1"/>
</dbReference>
<comment type="subunit">
    <text evidence="5">Homodimer. Interacts with FtsZ.</text>
</comment>
<dbReference type="Gene3D" id="3.30.110.150">
    <property type="entry name" value="SepF-like protein"/>
    <property type="match status" value="1"/>
</dbReference>
<reference evidence="6 7" key="1">
    <citation type="submission" date="2016-08" db="EMBL/GenBank/DDBJ databases">
        <title>A novel genetic cassette of butanologenic Thermoanaerobacterium thermosaccharolyticum that directly convert cellulose to butanol.</title>
        <authorList>
            <person name="Li T."/>
            <person name="He J."/>
        </authorList>
    </citation>
    <scope>NUCLEOTIDE SEQUENCE [LARGE SCALE GENOMIC DNA]</scope>
    <source>
        <strain evidence="6 7">TG57</strain>
    </source>
</reference>
<comment type="function">
    <text evidence="4 5">Cell division protein that is part of the divisome complex and is recruited early to the Z-ring. Probably stimulates Z-ring formation, perhaps through the cross-linking of FtsZ protofilaments. Its function overlaps with FtsA.</text>
</comment>
<evidence type="ECO:0000313" key="7">
    <source>
        <dbReference type="Proteomes" id="UP000214975"/>
    </source>
</evidence>
<dbReference type="Proteomes" id="UP000214975">
    <property type="component" value="Chromosome"/>
</dbReference>
<dbReference type="InterPro" id="IPR038594">
    <property type="entry name" value="SepF-like_sf"/>
</dbReference>